<evidence type="ECO:0000256" key="16">
    <source>
        <dbReference type="SAM" id="MobiDB-lite"/>
    </source>
</evidence>
<evidence type="ECO:0000256" key="7">
    <source>
        <dbReference type="ARBA" id="ARBA00022741"/>
    </source>
</evidence>
<dbReference type="RefSeq" id="XP_001307581.1">
    <property type="nucleotide sequence ID" value="XM_001307580.1"/>
</dbReference>
<proteinExistence type="predicted"/>
<evidence type="ECO:0000256" key="15">
    <source>
        <dbReference type="ARBA" id="ARBA00023180"/>
    </source>
</evidence>
<evidence type="ECO:0000256" key="12">
    <source>
        <dbReference type="ARBA" id="ARBA00023137"/>
    </source>
</evidence>
<gene>
    <name evidence="18" type="ORF">TVAG_293810</name>
</gene>
<dbReference type="Pfam" id="PF12810">
    <property type="entry name" value="ALK_LTK_GRD"/>
    <property type="match status" value="1"/>
</dbReference>
<evidence type="ECO:0000256" key="5">
    <source>
        <dbReference type="ARBA" id="ARBA00022692"/>
    </source>
</evidence>
<evidence type="ECO:0000256" key="11">
    <source>
        <dbReference type="ARBA" id="ARBA00023136"/>
    </source>
</evidence>
<dbReference type="VEuPathDB" id="TrichDB:TVAGG3_0619780"/>
<keyword evidence="15" id="KW-0325">Glycoprotein</keyword>
<keyword evidence="6" id="KW-0732">Signal</keyword>
<dbReference type="Proteomes" id="UP000001542">
    <property type="component" value="Unassembled WGS sequence"/>
</dbReference>
<dbReference type="GO" id="GO:0005524">
    <property type="term" value="F:ATP binding"/>
    <property type="evidence" value="ECO:0007669"/>
    <property type="project" value="UniProtKB-KW"/>
</dbReference>
<feature type="domain" description="ALK/LTK-like glycine-rich" evidence="17">
    <location>
        <begin position="3"/>
        <end position="248"/>
    </location>
</feature>
<evidence type="ECO:0000256" key="1">
    <source>
        <dbReference type="ARBA" id="ARBA00004251"/>
    </source>
</evidence>
<keyword evidence="10" id="KW-1133">Transmembrane helix</keyword>
<evidence type="ECO:0000256" key="2">
    <source>
        <dbReference type="ARBA" id="ARBA00011902"/>
    </source>
</evidence>
<evidence type="ECO:0000256" key="10">
    <source>
        <dbReference type="ARBA" id="ARBA00022989"/>
    </source>
</evidence>
<evidence type="ECO:0000256" key="13">
    <source>
        <dbReference type="ARBA" id="ARBA00023157"/>
    </source>
</evidence>
<dbReference type="GO" id="GO:0005886">
    <property type="term" value="C:plasma membrane"/>
    <property type="evidence" value="ECO:0007669"/>
    <property type="project" value="UniProtKB-SubCell"/>
</dbReference>
<evidence type="ECO:0000313" key="18">
    <source>
        <dbReference type="EMBL" id="EAX94651.1"/>
    </source>
</evidence>
<keyword evidence="9" id="KW-0067">ATP-binding</keyword>
<dbReference type="AlphaFoldDB" id="A2FKB1"/>
<keyword evidence="8" id="KW-0418">Kinase</keyword>
<name>A2FKB1_TRIV3</name>
<organism evidence="18 19">
    <name type="scientific">Trichomonas vaginalis (strain ATCC PRA-98 / G3)</name>
    <dbReference type="NCBI Taxonomy" id="412133"/>
    <lineage>
        <taxon>Eukaryota</taxon>
        <taxon>Metamonada</taxon>
        <taxon>Parabasalia</taxon>
        <taxon>Trichomonadida</taxon>
        <taxon>Trichomonadidae</taxon>
        <taxon>Trichomonas</taxon>
    </lineage>
</organism>
<dbReference type="VEuPathDB" id="TrichDB:TVAG_293810"/>
<evidence type="ECO:0000256" key="8">
    <source>
        <dbReference type="ARBA" id="ARBA00022777"/>
    </source>
</evidence>
<dbReference type="EMBL" id="DS113845">
    <property type="protein sequence ID" value="EAX94651.1"/>
    <property type="molecule type" value="Genomic_DNA"/>
</dbReference>
<accession>A2FKB1</accession>
<evidence type="ECO:0000256" key="3">
    <source>
        <dbReference type="ARBA" id="ARBA00022475"/>
    </source>
</evidence>
<dbReference type="KEGG" id="tva:4752392"/>
<evidence type="ECO:0000256" key="14">
    <source>
        <dbReference type="ARBA" id="ARBA00023170"/>
    </source>
</evidence>
<evidence type="ECO:0000256" key="9">
    <source>
        <dbReference type="ARBA" id="ARBA00022840"/>
    </source>
</evidence>
<evidence type="ECO:0000256" key="4">
    <source>
        <dbReference type="ARBA" id="ARBA00022679"/>
    </source>
</evidence>
<evidence type="ECO:0000259" key="17">
    <source>
        <dbReference type="Pfam" id="PF12810"/>
    </source>
</evidence>
<comment type="subcellular location">
    <subcellularLocation>
        <location evidence="1">Cell membrane</location>
        <topology evidence="1">Single-pass type I membrane protein</topology>
    </subcellularLocation>
</comment>
<dbReference type="EC" id="2.7.10.1" evidence="2"/>
<keyword evidence="3" id="KW-1003">Cell membrane</keyword>
<keyword evidence="13" id="KW-1015">Disulfide bond</keyword>
<dbReference type="InterPro" id="IPR055163">
    <property type="entry name" value="ALK/LTK-like_GRD"/>
</dbReference>
<keyword evidence="14" id="KW-0675">Receptor</keyword>
<evidence type="ECO:0000256" key="6">
    <source>
        <dbReference type="ARBA" id="ARBA00022729"/>
    </source>
</evidence>
<feature type="region of interest" description="Disordered" evidence="16">
    <location>
        <begin position="21"/>
        <end position="62"/>
    </location>
</feature>
<dbReference type="GO" id="GO:0004714">
    <property type="term" value="F:transmembrane receptor protein tyrosine kinase activity"/>
    <property type="evidence" value="ECO:0007669"/>
    <property type="project" value="UniProtKB-EC"/>
</dbReference>
<keyword evidence="11" id="KW-0472">Membrane</keyword>
<keyword evidence="19" id="KW-1185">Reference proteome</keyword>
<keyword evidence="12" id="KW-0829">Tyrosine-protein kinase</keyword>
<dbReference type="InParanoid" id="A2FKB1"/>
<sequence>MDEPYKFYLYLGAKGEDQYKTDEYSNPAPGGWNFGGFGGVDQSDYSPTEPTPPESGAGGGGAVDLRIDYIDINSPDLDDDLLTKSLMSRIIVAGSGGGAVSDKNINGYPGGTLKASNNGEHMFGGTQTDGILGKGMNGSITNNNQGGQGDCGSGYRGCYHTFTSDMTQAWSFEYGGSGGSSYISGHPGCISPQHPSDTIENQTTPFHESNFYFTNTIMKGGNENMPDPYSTNNIVGHIGHGVCRITFLFNPICQTHVTCYQRTVSIFLTSVFIFIGSE</sequence>
<reference evidence="18" key="1">
    <citation type="submission" date="2006-10" db="EMBL/GenBank/DDBJ databases">
        <authorList>
            <person name="Amadeo P."/>
            <person name="Zhao Q."/>
            <person name="Wortman J."/>
            <person name="Fraser-Liggett C."/>
            <person name="Carlton J."/>
        </authorList>
    </citation>
    <scope>NUCLEOTIDE SEQUENCE</scope>
    <source>
        <strain evidence="18">G3</strain>
    </source>
</reference>
<protein>
    <recommendedName>
        <fullName evidence="2">receptor protein-tyrosine kinase</fullName>
        <ecNumber evidence="2">2.7.10.1</ecNumber>
    </recommendedName>
</protein>
<keyword evidence="4" id="KW-0808">Transferase</keyword>
<keyword evidence="7" id="KW-0547">Nucleotide-binding</keyword>
<reference evidence="18" key="2">
    <citation type="journal article" date="2007" name="Science">
        <title>Draft genome sequence of the sexually transmitted pathogen Trichomonas vaginalis.</title>
        <authorList>
            <person name="Carlton J.M."/>
            <person name="Hirt R.P."/>
            <person name="Silva J.C."/>
            <person name="Delcher A.L."/>
            <person name="Schatz M."/>
            <person name="Zhao Q."/>
            <person name="Wortman J.R."/>
            <person name="Bidwell S.L."/>
            <person name="Alsmark U.C.M."/>
            <person name="Besteiro S."/>
            <person name="Sicheritz-Ponten T."/>
            <person name="Noel C.J."/>
            <person name="Dacks J.B."/>
            <person name="Foster P.G."/>
            <person name="Simillion C."/>
            <person name="Van de Peer Y."/>
            <person name="Miranda-Saavedra D."/>
            <person name="Barton G.J."/>
            <person name="Westrop G.D."/>
            <person name="Mueller S."/>
            <person name="Dessi D."/>
            <person name="Fiori P.L."/>
            <person name="Ren Q."/>
            <person name="Paulsen I."/>
            <person name="Zhang H."/>
            <person name="Bastida-Corcuera F.D."/>
            <person name="Simoes-Barbosa A."/>
            <person name="Brown M.T."/>
            <person name="Hayes R.D."/>
            <person name="Mukherjee M."/>
            <person name="Okumura C.Y."/>
            <person name="Schneider R."/>
            <person name="Smith A.J."/>
            <person name="Vanacova S."/>
            <person name="Villalvazo M."/>
            <person name="Haas B.J."/>
            <person name="Pertea M."/>
            <person name="Feldblyum T.V."/>
            <person name="Utterback T.R."/>
            <person name="Shu C.L."/>
            <person name="Osoegawa K."/>
            <person name="de Jong P.J."/>
            <person name="Hrdy I."/>
            <person name="Horvathova L."/>
            <person name="Zubacova Z."/>
            <person name="Dolezal P."/>
            <person name="Malik S.B."/>
            <person name="Logsdon J.M. Jr."/>
            <person name="Henze K."/>
            <person name="Gupta A."/>
            <person name="Wang C.C."/>
            <person name="Dunne R.L."/>
            <person name="Upcroft J.A."/>
            <person name="Upcroft P."/>
            <person name="White O."/>
            <person name="Salzberg S.L."/>
            <person name="Tang P."/>
            <person name="Chiu C.-H."/>
            <person name="Lee Y.-S."/>
            <person name="Embley T.M."/>
            <person name="Coombs G.H."/>
            <person name="Mottram J.C."/>
            <person name="Tachezy J."/>
            <person name="Fraser-Liggett C.M."/>
            <person name="Johnson P.J."/>
        </authorList>
    </citation>
    <scope>NUCLEOTIDE SEQUENCE [LARGE SCALE GENOMIC DNA]</scope>
    <source>
        <strain evidence="18">G3</strain>
    </source>
</reference>
<evidence type="ECO:0000313" key="19">
    <source>
        <dbReference type="Proteomes" id="UP000001542"/>
    </source>
</evidence>
<keyword evidence="5" id="KW-0812">Transmembrane</keyword>